<organism evidence="1 2">
    <name type="scientific">Qipengyuania vulgaris</name>
    <dbReference type="NCBI Taxonomy" id="291985"/>
    <lineage>
        <taxon>Bacteria</taxon>
        <taxon>Pseudomonadati</taxon>
        <taxon>Pseudomonadota</taxon>
        <taxon>Alphaproteobacteria</taxon>
        <taxon>Sphingomonadales</taxon>
        <taxon>Erythrobacteraceae</taxon>
        <taxon>Qipengyuania</taxon>
    </lineage>
</organism>
<evidence type="ECO:0000313" key="1">
    <source>
        <dbReference type="EMBL" id="MXO47630.1"/>
    </source>
</evidence>
<name>A0A844XPU1_9SPHN</name>
<gene>
    <name evidence="1" type="ORF">GRI69_05100</name>
</gene>
<protein>
    <recommendedName>
        <fullName evidence="3">ATP-grasp domain-containing protein</fullName>
    </recommendedName>
</protein>
<dbReference type="Gene3D" id="3.30.470.20">
    <property type="entry name" value="ATP-grasp fold, B domain"/>
    <property type="match status" value="1"/>
</dbReference>
<sequence length="292" mass="33204">MLFRKWSGPVLPDDLHPADRDIASREFEHFGTGILDALHPAARWINAPRSARMATKIRQLQVAEAVGFNIPRTCISNNPQDIRAFAEAANQKVVFKSFTPAVWEDLSERQYVTMTSRADPELMSDDLALSYSPAIWQEEIAKAFELRITMFEDEAVTVRIDSQRTDHGTVDWRAAGHDIPVVDHQLDITNYNLCRELMRKLGLAFGSIDAIVDHSGKLWFLEVNPAAQFLWIEDINPEIKLLGPFLSMLAGEDVRDRTPTLKETLADSAYLHYEAELRDSHEQVMSSFKSYE</sequence>
<evidence type="ECO:0008006" key="3">
    <source>
        <dbReference type="Google" id="ProtNLM"/>
    </source>
</evidence>
<dbReference type="PANTHER" id="PTHR21621:SF0">
    <property type="entry name" value="BETA-CITRYLGLUTAMATE SYNTHASE B-RELATED"/>
    <property type="match status" value="1"/>
</dbReference>
<accession>A0A844XPU1</accession>
<dbReference type="GO" id="GO:0018169">
    <property type="term" value="F:ribosomal S6-glutamic acid ligase activity"/>
    <property type="evidence" value="ECO:0007669"/>
    <property type="project" value="TreeGrafter"/>
</dbReference>
<dbReference type="Proteomes" id="UP000448199">
    <property type="component" value="Unassembled WGS sequence"/>
</dbReference>
<reference evidence="1 2" key="1">
    <citation type="submission" date="2019-12" db="EMBL/GenBank/DDBJ databases">
        <title>Genomic-based taxomic classification of the family Erythrobacteraceae.</title>
        <authorList>
            <person name="Xu L."/>
        </authorList>
    </citation>
    <scope>NUCLEOTIDE SEQUENCE [LARGE SCALE GENOMIC DNA]</scope>
    <source>
        <strain evidence="1 2">DSM 17792</strain>
    </source>
</reference>
<dbReference type="PANTHER" id="PTHR21621">
    <property type="entry name" value="RIBOSOMAL PROTEIN S6 MODIFICATION PROTEIN"/>
    <property type="match status" value="1"/>
</dbReference>
<dbReference type="EMBL" id="WTYC01000002">
    <property type="protein sequence ID" value="MXO47630.1"/>
    <property type="molecule type" value="Genomic_DNA"/>
</dbReference>
<dbReference type="GO" id="GO:0009432">
    <property type="term" value="P:SOS response"/>
    <property type="evidence" value="ECO:0007669"/>
    <property type="project" value="TreeGrafter"/>
</dbReference>
<keyword evidence="2" id="KW-1185">Reference proteome</keyword>
<proteinExistence type="predicted"/>
<dbReference type="AlphaFoldDB" id="A0A844XPU1"/>
<evidence type="ECO:0000313" key="2">
    <source>
        <dbReference type="Proteomes" id="UP000448199"/>
    </source>
</evidence>
<comment type="caution">
    <text evidence="1">The sequence shown here is derived from an EMBL/GenBank/DDBJ whole genome shotgun (WGS) entry which is preliminary data.</text>
</comment>
<dbReference type="GO" id="GO:0005737">
    <property type="term" value="C:cytoplasm"/>
    <property type="evidence" value="ECO:0007669"/>
    <property type="project" value="TreeGrafter"/>
</dbReference>
<dbReference type="SUPFAM" id="SSF56059">
    <property type="entry name" value="Glutathione synthetase ATP-binding domain-like"/>
    <property type="match status" value="1"/>
</dbReference>
<dbReference type="RefSeq" id="WP_237452955.1">
    <property type="nucleotide sequence ID" value="NZ_WTYC01000002.1"/>
</dbReference>